<dbReference type="PANTHER" id="PTHR11352:SF0">
    <property type="entry name" value="PROLIFERATING CELL NUCLEAR ANTIGEN"/>
    <property type="match status" value="1"/>
</dbReference>
<accession>A0A5J9UX27</accession>
<feature type="region of interest" description="Disordered" evidence="8">
    <location>
        <begin position="1"/>
        <end position="47"/>
    </location>
</feature>
<keyword evidence="4 7" id="KW-0238">DNA-binding</keyword>
<dbReference type="FunFam" id="3.70.10.10:FF:000001">
    <property type="entry name" value="Proliferating cell nuclear antigen"/>
    <property type="match status" value="1"/>
</dbReference>
<evidence type="ECO:0000313" key="11">
    <source>
        <dbReference type="EMBL" id="TVU27818.1"/>
    </source>
</evidence>
<evidence type="ECO:0000256" key="4">
    <source>
        <dbReference type="ARBA" id="ARBA00023125"/>
    </source>
</evidence>
<dbReference type="SUPFAM" id="SSF55979">
    <property type="entry name" value="DNA clamp"/>
    <property type="match status" value="2"/>
</dbReference>
<evidence type="ECO:0000256" key="2">
    <source>
        <dbReference type="ARBA" id="ARBA00010462"/>
    </source>
</evidence>
<evidence type="ECO:0000259" key="9">
    <source>
        <dbReference type="Pfam" id="PF00705"/>
    </source>
</evidence>
<dbReference type="OrthoDB" id="534348at2759"/>
<keyword evidence="3 7" id="KW-0235">DNA replication</keyword>
<comment type="subcellular location">
    <subcellularLocation>
        <location evidence="1 6">Nucleus</location>
    </subcellularLocation>
</comment>
<sequence length="363" mass="40390">LIHNCRQHAPEGKREEASGLISATASHAPSPHDRAQPICNPPADHESSGHWDPHLKYFAAAAAVPPNFSLLFPPHPPNLPFPFLLLRRARRRRESACAATMFELRLVQGSLLKKVLEAIRDLVTDANFDCSETGFSLQAMDSSHVALVALLLRSEGFEHYRCDRNLSMGMNLNNMAKMLRCAGNDDIITLKADDGSDTVTFMFESPKQDKIADFEMKLMDIDSEHLGIPDSEYQAIVRMPSAEFMRICKDLSSIGDTVVISVTKEGVKFSTSGEIGSANIVCRQNQTVDKPEEATIIEMQEPVSLTFALRYMNSFTKASTLSDQVTISLSSELPVVVEYKIAEMGYIRFYLAPKIEEDEEMKS</sequence>
<dbReference type="GO" id="GO:0006298">
    <property type="term" value="P:mismatch repair"/>
    <property type="evidence" value="ECO:0007669"/>
    <property type="project" value="TreeGrafter"/>
</dbReference>
<evidence type="ECO:0000256" key="3">
    <source>
        <dbReference type="ARBA" id="ARBA00022705"/>
    </source>
</evidence>
<organism evidence="11 12">
    <name type="scientific">Eragrostis curvula</name>
    <name type="common">weeping love grass</name>
    <dbReference type="NCBI Taxonomy" id="38414"/>
    <lineage>
        <taxon>Eukaryota</taxon>
        <taxon>Viridiplantae</taxon>
        <taxon>Streptophyta</taxon>
        <taxon>Embryophyta</taxon>
        <taxon>Tracheophyta</taxon>
        <taxon>Spermatophyta</taxon>
        <taxon>Magnoliopsida</taxon>
        <taxon>Liliopsida</taxon>
        <taxon>Poales</taxon>
        <taxon>Poaceae</taxon>
        <taxon>PACMAD clade</taxon>
        <taxon>Chloridoideae</taxon>
        <taxon>Eragrostideae</taxon>
        <taxon>Eragrostidinae</taxon>
        <taxon>Eragrostis</taxon>
    </lineage>
</organism>
<dbReference type="InterPro" id="IPR022648">
    <property type="entry name" value="Pr_cel_nuc_antig_N"/>
</dbReference>
<name>A0A5J9UX27_9POAL</name>
<comment type="similarity">
    <text evidence="2 7">Belongs to the PCNA family.</text>
</comment>
<dbReference type="GO" id="GO:0006272">
    <property type="term" value="P:leading strand elongation"/>
    <property type="evidence" value="ECO:0007669"/>
    <property type="project" value="TreeGrafter"/>
</dbReference>
<feature type="non-terminal residue" evidence="11">
    <location>
        <position position="1"/>
    </location>
</feature>
<dbReference type="InterPro" id="IPR022659">
    <property type="entry name" value="Pr_cel_nuc_antig_CS"/>
</dbReference>
<dbReference type="GO" id="GO:0006275">
    <property type="term" value="P:regulation of DNA replication"/>
    <property type="evidence" value="ECO:0007669"/>
    <property type="project" value="InterPro"/>
</dbReference>
<evidence type="ECO:0000313" key="12">
    <source>
        <dbReference type="Proteomes" id="UP000324897"/>
    </source>
</evidence>
<dbReference type="InterPro" id="IPR046938">
    <property type="entry name" value="DNA_clamp_sf"/>
</dbReference>
<feature type="compositionally biased region" description="Basic and acidic residues" evidence="8">
    <location>
        <begin position="8"/>
        <end position="17"/>
    </location>
</feature>
<dbReference type="Pfam" id="PF00705">
    <property type="entry name" value="PCNA_N"/>
    <property type="match status" value="1"/>
</dbReference>
<dbReference type="GO" id="GO:0003677">
    <property type="term" value="F:DNA binding"/>
    <property type="evidence" value="ECO:0007669"/>
    <property type="project" value="UniProtKB-KW"/>
</dbReference>
<dbReference type="PRINTS" id="PR00339">
    <property type="entry name" value="PCNACYCLIN"/>
</dbReference>
<evidence type="ECO:0000259" key="10">
    <source>
        <dbReference type="Pfam" id="PF02747"/>
    </source>
</evidence>
<comment type="function">
    <text evidence="6">This protein is an auxiliary protein of DNA polymerase delta and is involved in the control of eukaryotic DNA replication by increasing the polymerase's processivity during elongation of the leading strand.</text>
</comment>
<dbReference type="Proteomes" id="UP000324897">
    <property type="component" value="Chromosome 1"/>
</dbReference>
<dbReference type="GO" id="GO:0043626">
    <property type="term" value="C:PCNA complex"/>
    <property type="evidence" value="ECO:0007669"/>
    <property type="project" value="TreeGrafter"/>
</dbReference>
<feature type="domain" description="Proliferating cell nuclear antigen PCNA N-terminal" evidence="9">
    <location>
        <begin position="101"/>
        <end position="225"/>
    </location>
</feature>
<keyword evidence="5 6" id="KW-0539">Nucleus</keyword>
<protein>
    <recommendedName>
        <fullName evidence="6">DNA sliding clamp PCNA</fullName>
    </recommendedName>
</protein>
<dbReference type="HAMAP" id="MF_00317">
    <property type="entry name" value="DNApol_clamp_arch"/>
    <property type="match status" value="1"/>
</dbReference>
<feature type="domain" description="Proliferating cell nuclear antigen PCNA C-terminal" evidence="10">
    <location>
        <begin position="227"/>
        <end position="354"/>
    </location>
</feature>
<dbReference type="NCBIfam" id="TIGR00590">
    <property type="entry name" value="pcna"/>
    <property type="match status" value="1"/>
</dbReference>
<evidence type="ECO:0000256" key="1">
    <source>
        <dbReference type="ARBA" id="ARBA00004123"/>
    </source>
</evidence>
<dbReference type="AlphaFoldDB" id="A0A5J9UX27"/>
<dbReference type="PANTHER" id="PTHR11352">
    <property type="entry name" value="PROLIFERATING CELL NUCLEAR ANTIGEN"/>
    <property type="match status" value="1"/>
</dbReference>
<dbReference type="Pfam" id="PF02747">
    <property type="entry name" value="PCNA_C"/>
    <property type="match status" value="1"/>
</dbReference>
<evidence type="ECO:0000256" key="8">
    <source>
        <dbReference type="SAM" id="MobiDB-lite"/>
    </source>
</evidence>
<dbReference type="EMBL" id="RWGY01000011">
    <property type="protein sequence ID" value="TVU27818.1"/>
    <property type="molecule type" value="Genomic_DNA"/>
</dbReference>
<dbReference type="InterPro" id="IPR000730">
    <property type="entry name" value="Pr_cel_nuc_antig"/>
</dbReference>
<keyword evidence="12" id="KW-1185">Reference proteome</keyword>
<evidence type="ECO:0000256" key="7">
    <source>
        <dbReference type="RuleBase" id="RU003671"/>
    </source>
</evidence>
<dbReference type="PROSITE" id="PS00293">
    <property type="entry name" value="PCNA_2"/>
    <property type="match status" value="1"/>
</dbReference>
<evidence type="ECO:0000256" key="5">
    <source>
        <dbReference type="ARBA" id="ARBA00023242"/>
    </source>
</evidence>
<dbReference type="GO" id="GO:0030337">
    <property type="term" value="F:DNA polymerase processivity factor activity"/>
    <property type="evidence" value="ECO:0007669"/>
    <property type="project" value="InterPro"/>
</dbReference>
<evidence type="ECO:0000256" key="6">
    <source>
        <dbReference type="RuleBase" id="RU000641"/>
    </source>
</evidence>
<dbReference type="Gene3D" id="3.70.10.10">
    <property type="match status" value="1"/>
</dbReference>
<dbReference type="PROSITE" id="PS01251">
    <property type="entry name" value="PCNA_1"/>
    <property type="match status" value="1"/>
</dbReference>
<gene>
    <name evidence="11" type="ORF">EJB05_19319</name>
</gene>
<reference evidence="11 12" key="1">
    <citation type="journal article" date="2019" name="Sci. Rep.">
        <title>A high-quality genome of Eragrostis curvula grass provides insights into Poaceae evolution and supports new strategies to enhance forage quality.</title>
        <authorList>
            <person name="Carballo J."/>
            <person name="Santos B.A.C.M."/>
            <person name="Zappacosta D."/>
            <person name="Garbus I."/>
            <person name="Selva J.P."/>
            <person name="Gallo C.A."/>
            <person name="Diaz A."/>
            <person name="Albertini E."/>
            <person name="Caccamo M."/>
            <person name="Echenique V."/>
        </authorList>
    </citation>
    <scope>NUCLEOTIDE SEQUENCE [LARGE SCALE GENOMIC DNA]</scope>
    <source>
        <strain evidence="12">cv. Victoria</strain>
        <tissue evidence="11">Leaf</tissue>
    </source>
</reference>
<comment type="caution">
    <text evidence="11">The sequence shown here is derived from an EMBL/GenBank/DDBJ whole genome shotgun (WGS) entry which is preliminary data.</text>
</comment>
<proteinExistence type="inferred from homology"/>
<dbReference type="GO" id="GO:0019985">
    <property type="term" value="P:translesion synthesis"/>
    <property type="evidence" value="ECO:0007669"/>
    <property type="project" value="TreeGrafter"/>
</dbReference>
<dbReference type="CDD" id="cd00577">
    <property type="entry name" value="PCNA"/>
    <property type="match status" value="1"/>
</dbReference>
<dbReference type="InterPro" id="IPR022649">
    <property type="entry name" value="Pr_cel_nuc_antig_C"/>
</dbReference>